<dbReference type="AlphaFoldDB" id="A0AAU9JPY4"/>
<feature type="transmembrane region" description="Helical" evidence="1">
    <location>
        <begin position="70"/>
        <end position="97"/>
    </location>
</feature>
<protein>
    <submittedName>
        <fullName evidence="2">Uncharacterized protein</fullName>
    </submittedName>
</protein>
<keyword evidence="1" id="KW-1133">Transmembrane helix</keyword>
<dbReference type="EMBL" id="CAJZBQ010000040">
    <property type="protein sequence ID" value="CAG9326327.1"/>
    <property type="molecule type" value="Genomic_DNA"/>
</dbReference>
<keyword evidence="3" id="KW-1185">Reference proteome</keyword>
<accession>A0AAU9JPY4</accession>
<dbReference type="Proteomes" id="UP001162131">
    <property type="component" value="Unassembled WGS sequence"/>
</dbReference>
<reference evidence="2" key="1">
    <citation type="submission" date="2021-09" db="EMBL/GenBank/DDBJ databases">
        <authorList>
            <consortium name="AG Swart"/>
            <person name="Singh M."/>
            <person name="Singh A."/>
            <person name="Seah K."/>
            <person name="Emmerich C."/>
        </authorList>
    </citation>
    <scope>NUCLEOTIDE SEQUENCE</scope>
    <source>
        <strain evidence="2">ATCC30299</strain>
    </source>
</reference>
<evidence type="ECO:0000313" key="2">
    <source>
        <dbReference type="EMBL" id="CAG9326327.1"/>
    </source>
</evidence>
<organism evidence="2 3">
    <name type="scientific">Blepharisma stoltei</name>
    <dbReference type="NCBI Taxonomy" id="1481888"/>
    <lineage>
        <taxon>Eukaryota</taxon>
        <taxon>Sar</taxon>
        <taxon>Alveolata</taxon>
        <taxon>Ciliophora</taxon>
        <taxon>Postciliodesmatophora</taxon>
        <taxon>Heterotrichea</taxon>
        <taxon>Heterotrichida</taxon>
        <taxon>Blepharismidae</taxon>
        <taxon>Blepharisma</taxon>
    </lineage>
</organism>
<comment type="caution">
    <text evidence="2">The sequence shown here is derived from an EMBL/GenBank/DDBJ whole genome shotgun (WGS) entry which is preliminary data.</text>
</comment>
<evidence type="ECO:0000256" key="1">
    <source>
        <dbReference type="SAM" id="Phobius"/>
    </source>
</evidence>
<keyword evidence="1" id="KW-0812">Transmembrane</keyword>
<name>A0AAU9JPY4_9CILI</name>
<proteinExistence type="predicted"/>
<evidence type="ECO:0000313" key="3">
    <source>
        <dbReference type="Proteomes" id="UP001162131"/>
    </source>
</evidence>
<keyword evidence="1" id="KW-0472">Membrane</keyword>
<feature type="transmembrane region" description="Helical" evidence="1">
    <location>
        <begin position="109"/>
        <end position="136"/>
    </location>
</feature>
<gene>
    <name evidence="2" type="ORF">BSTOLATCC_MIC40755</name>
</gene>
<sequence>MNRNRFANFNEEGVPEVVLEVEETSEIDDSVSVSYASIMWCSGILISFILGCVCLAEYPDIYEINPDVCMFTLFYMCAEGVSALISMSALSFCWACTVLKGSPGRCSDYVGLFSVITMSLSNIAHLLAIVISPILLYKADDIPIIFDVFITYQFAFALYALSRFFKISHEEKHFMNPVISENIRKAETEIKEARSRSSSLQSEFSVYMAEVGGRATRSTSNYVGRKEIDPELKRERSVSTGTSNIVLKIPTKAVEGSPSKLTLAR</sequence>
<feature type="transmembrane region" description="Helical" evidence="1">
    <location>
        <begin position="142"/>
        <end position="162"/>
    </location>
</feature>
<feature type="transmembrane region" description="Helical" evidence="1">
    <location>
        <begin position="38"/>
        <end position="58"/>
    </location>
</feature>